<dbReference type="GO" id="GO:0003724">
    <property type="term" value="F:RNA helicase activity"/>
    <property type="evidence" value="ECO:0007669"/>
    <property type="project" value="UniProtKB-UniRule"/>
</dbReference>
<keyword evidence="5" id="KW-0963">Cytoplasm</keyword>
<dbReference type="GO" id="GO:0005829">
    <property type="term" value="C:cytosol"/>
    <property type="evidence" value="ECO:0007669"/>
    <property type="project" value="TreeGrafter"/>
</dbReference>
<proteinExistence type="inferred from homology"/>
<evidence type="ECO:0000256" key="4">
    <source>
        <dbReference type="ARBA" id="ARBA00022840"/>
    </source>
</evidence>
<comment type="similarity">
    <text evidence="5">Belongs to the DEAD box helicase family. SrmB subfamily.</text>
</comment>
<name>A0A432YRM7_9GAMM</name>
<dbReference type="AlphaFoldDB" id="A0A432YRM7"/>
<evidence type="ECO:0000256" key="3">
    <source>
        <dbReference type="ARBA" id="ARBA00022806"/>
    </source>
</evidence>
<comment type="caution">
    <text evidence="9">The sequence shown here is derived from an EMBL/GenBank/DDBJ whole genome shotgun (WGS) entry which is preliminary data.</text>
</comment>
<comment type="catalytic activity">
    <reaction evidence="5">
        <text>ATP + H2O = ADP + phosphate + H(+)</text>
        <dbReference type="Rhea" id="RHEA:13065"/>
        <dbReference type="ChEBI" id="CHEBI:15377"/>
        <dbReference type="ChEBI" id="CHEBI:15378"/>
        <dbReference type="ChEBI" id="CHEBI:30616"/>
        <dbReference type="ChEBI" id="CHEBI:43474"/>
        <dbReference type="ChEBI" id="CHEBI:456216"/>
        <dbReference type="EC" id="3.6.4.13"/>
    </reaction>
</comment>
<evidence type="ECO:0000313" key="9">
    <source>
        <dbReference type="EMBL" id="RUO64236.1"/>
    </source>
</evidence>
<gene>
    <name evidence="5" type="primary">srmB</name>
    <name evidence="9" type="ORF">CWI73_08740</name>
</gene>
<dbReference type="Proteomes" id="UP000288361">
    <property type="component" value="Unassembled WGS sequence"/>
</dbReference>
<evidence type="ECO:0000256" key="1">
    <source>
        <dbReference type="ARBA" id="ARBA00022741"/>
    </source>
</evidence>
<organism evidence="9 10">
    <name type="scientific">Idiomarina piscisalsi</name>
    <dbReference type="NCBI Taxonomy" id="1096243"/>
    <lineage>
        <taxon>Bacteria</taxon>
        <taxon>Pseudomonadati</taxon>
        <taxon>Pseudomonadota</taxon>
        <taxon>Gammaproteobacteria</taxon>
        <taxon>Alteromonadales</taxon>
        <taxon>Idiomarinaceae</taxon>
        <taxon>Idiomarina</taxon>
    </lineage>
</organism>
<dbReference type="InterPro" id="IPR028621">
    <property type="entry name" value="DEAD_helicase_SrmB"/>
</dbReference>
<dbReference type="EMBL" id="PIQA01000006">
    <property type="protein sequence ID" value="RUO64236.1"/>
    <property type="molecule type" value="Genomic_DNA"/>
</dbReference>
<keyword evidence="1 5" id="KW-0547">Nucleotide-binding</keyword>
<dbReference type="PANTHER" id="PTHR47959">
    <property type="entry name" value="ATP-DEPENDENT RNA HELICASE RHLE-RELATED"/>
    <property type="match status" value="1"/>
</dbReference>
<dbReference type="PROSITE" id="PS51192">
    <property type="entry name" value="HELICASE_ATP_BIND_1"/>
    <property type="match status" value="1"/>
</dbReference>
<dbReference type="InterPro" id="IPR027417">
    <property type="entry name" value="P-loop_NTPase"/>
</dbReference>
<keyword evidence="4 5" id="KW-0067">ATP-binding</keyword>
<dbReference type="InterPro" id="IPR014001">
    <property type="entry name" value="Helicase_ATP-bd"/>
</dbReference>
<keyword evidence="2 5" id="KW-0378">Hydrolase</keyword>
<dbReference type="GO" id="GO:0016887">
    <property type="term" value="F:ATP hydrolysis activity"/>
    <property type="evidence" value="ECO:0007669"/>
    <property type="project" value="RHEA"/>
</dbReference>
<dbReference type="Gene3D" id="3.40.50.300">
    <property type="entry name" value="P-loop containing nucleotide triphosphate hydrolases"/>
    <property type="match status" value="2"/>
</dbReference>
<evidence type="ECO:0000259" key="8">
    <source>
        <dbReference type="PROSITE" id="PS51194"/>
    </source>
</evidence>
<dbReference type="SMART" id="SM00490">
    <property type="entry name" value="HELICc"/>
    <property type="match status" value="1"/>
</dbReference>
<dbReference type="InterPro" id="IPR000629">
    <property type="entry name" value="RNA-helicase_DEAD-box_CS"/>
</dbReference>
<dbReference type="InterPro" id="IPR044742">
    <property type="entry name" value="DEAD/DEAH_RhlB"/>
</dbReference>
<dbReference type="GO" id="GO:0003676">
    <property type="term" value="F:nucleic acid binding"/>
    <property type="evidence" value="ECO:0007669"/>
    <property type="project" value="InterPro"/>
</dbReference>
<dbReference type="EC" id="3.6.4.13" evidence="5"/>
<dbReference type="InterPro" id="IPR001650">
    <property type="entry name" value="Helicase_C-like"/>
</dbReference>
<keyword evidence="3 5" id="KW-0347">Helicase</keyword>
<evidence type="ECO:0000259" key="7">
    <source>
        <dbReference type="PROSITE" id="PS51192"/>
    </source>
</evidence>
<dbReference type="SMART" id="SM00487">
    <property type="entry name" value="DEXDc"/>
    <property type="match status" value="1"/>
</dbReference>
<dbReference type="InterPro" id="IPR011545">
    <property type="entry name" value="DEAD/DEAH_box_helicase_dom"/>
</dbReference>
<dbReference type="SUPFAM" id="SSF52540">
    <property type="entry name" value="P-loop containing nucleoside triphosphate hydrolases"/>
    <property type="match status" value="1"/>
</dbReference>
<dbReference type="PROSITE" id="PS00039">
    <property type="entry name" value="DEAD_ATP_HELICASE"/>
    <property type="match status" value="1"/>
</dbReference>
<comment type="subcellular location">
    <subcellularLocation>
        <location evidence="5">Cytoplasm</location>
    </subcellularLocation>
</comment>
<dbReference type="HAMAP" id="MF_00967">
    <property type="entry name" value="DEAD_helicase_SrmB"/>
    <property type="match status" value="1"/>
</dbReference>
<evidence type="ECO:0000256" key="2">
    <source>
        <dbReference type="ARBA" id="ARBA00022801"/>
    </source>
</evidence>
<dbReference type="Pfam" id="PF00271">
    <property type="entry name" value="Helicase_C"/>
    <property type="match status" value="1"/>
</dbReference>
<dbReference type="Pfam" id="PF00270">
    <property type="entry name" value="DEAD"/>
    <property type="match status" value="1"/>
</dbReference>
<feature type="domain" description="Helicase ATP-binding" evidence="7">
    <location>
        <begin position="34"/>
        <end position="208"/>
    </location>
</feature>
<protein>
    <recommendedName>
        <fullName evidence="5">ATP-dependent RNA helicase SrmB</fullName>
        <ecNumber evidence="5">3.6.4.13</ecNumber>
    </recommendedName>
</protein>
<evidence type="ECO:0000256" key="5">
    <source>
        <dbReference type="HAMAP-Rule" id="MF_00967"/>
    </source>
</evidence>
<dbReference type="GO" id="GO:0000027">
    <property type="term" value="P:ribosomal large subunit assembly"/>
    <property type="evidence" value="ECO:0007669"/>
    <property type="project" value="UniProtKB-UniRule"/>
</dbReference>
<dbReference type="NCBIfam" id="NF008394">
    <property type="entry name" value="PRK11192.1"/>
    <property type="match status" value="1"/>
</dbReference>
<dbReference type="InterPro" id="IPR050079">
    <property type="entry name" value="DEAD_box_RNA_helicase"/>
</dbReference>
<dbReference type="PROSITE" id="PS51194">
    <property type="entry name" value="HELICASE_CTER"/>
    <property type="match status" value="1"/>
</dbReference>
<sequence length="417" mass="46811">MVPDWEELELDDRLIGVLKAADLNKPAKVQQLSIPQALDGRDLLVSAPTGTGKTLAFLLPALQHLLDFPRKQPGPARILVLAPTRELAEQIHQQASLFSEATGLSSVVVTGGINYGSQLSQLEKSHDIVVATPGRLMDLLEAEQYNLESVEWLVIDEADRMLDMGFAATVKEMALQARHRQQSLLFSATLGSSGVIKFSKELLEEPEYIDVQPPKRERGKIVQWVHLADTDEHKRKLLVSSLKDFDGRQFVFVRTRERVEIVANFLRSEFTDTRKIVTLRGDMPQNERQQIINTLKENQNITLVATDVAARGLDIDDIALVVNYDLPKQADVYVHRIGRTARGGQKGTAISLVEAHDALLLGRIERYLDAQLDRRVIEGLRPQYKFPSTKKSKPKKKAKKDTKGKKPVKSKKPKKSR</sequence>
<dbReference type="RefSeq" id="WP_126752419.1">
    <property type="nucleotide sequence ID" value="NZ_JBHUMT010000015.1"/>
</dbReference>
<accession>A0A432YRM7</accession>
<keyword evidence="5" id="KW-0690">Ribosome biogenesis</keyword>
<comment type="function">
    <text evidence="5">DEAD-box RNA helicase involved in the assembly of the 50S ribosomal subunit at low temperature. Exhibits RNA-stimulated ATP hydrolysis and RNA unwinding activity.</text>
</comment>
<feature type="domain" description="Helicase C-terminal" evidence="8">
    <location>
        <begin position="234"/>
        <end position="388"/>
    </location>
</feature>
<reference evidence="9 10" key="1">
    <citation type="journal article" date="2011" name="Front. Microbiol.">
        <title>Genomic signatures of strain selection and enhancement in Bacillus atrophaeus var. globigii, a historical biowarfare simulant.</title>
        <authorList>
            <person name="Gibbons H.S."/>
            <person name="Broomall S.M."/>
            <person name="McNew L.A."/>
            <person name="Daligault H."/>
            <person name="Chapman C."/>
            <person name="Bruce D."/>
            <person name="Karavis M."/>
            <person name="Krepps M."/>
            <person name="McGregor P.A."/>
            <person name="Hong C."/>
            <person name="Park K.H."/>
            <person name="Akmal A."/>
            <person name="Feldman A."/>
            <person name="Lin J.S."/>
            <person name="Chang W.E."/>
            <person name="Higgs B.W."/>
            <person name="Demirev P."/>
            <person name="Lindquist J."/>
            <person name="Liem A."/>
            <person name="Fochler E."/>
            <person name="Read T.D."/>
            <person name="Tapia R."/>
            <person name="Johnson S."/>
            <person name="Bishop-Lilly K.A."/>
            <person name="Detter C."/>
            <person name="Han C."/>
            <person name="Sozhamannan S."/>
            <person name="Rosenzweig C.N."/>
            <person name="Skowronski E.W."/>
        </authorList>
    </citation>
    <scope>NUCLEOTIDE SEQUENCE [LARGE SCALE GENOMIC DNA]</scope>
    <source>
        <strain evidence="9 10">TPS4-2</strain>
    </source>
</reference>
<dbReference type="CDD" id="cd00268">
    <property type="entry name" value="DEADc"/>
    <property type="match status" value="1"/>
</dbReference>
<dbReference type="GO" id="GO:0005524">
    <property type="term" value="F:ATP binding"/>
    <property type="evidence" value="ECO:0007669"/>
    <property type="project" value="UniProtKB-UniRule"/>
</dbReference>
<feature type="region of interest" description="Disordered" evidence="6">
    <location>
        <begin position="383"/>
        <end position="417"/>
    </location>
</feature>
<evidence type="ECO:0000256" key="6">
    <source>
        <dbReference type="SAM" id="MobiDB-lite"/>
    </source>
</evidence>
<feature type="compositionally biased region" description="Basic residues" evidence="6">
    <location>
        <begin position="388"/>
        <end position="417"/>
    </location>
</feature>
<dbReference type="PANTHER" id="PTHR47959:SF3">
    <property type="entry name" value="ATP-DEPENDENT RNA HELICASE SRMB"/>
    <property type="match status" value="1"/>
</dbReference>
<evidence type="ECO:0000313" key="10">
    <source>
        <dbReference type="Proteomes" id="UP000288361"/>
    </source>
</evidence>
<comment type="subunit">
    <text evidence="5">Interacts with the 50S ribosomal subunit.</text>
</comment>
<dbReference type="CDD" id="cd18787">
    <property type="entry name" value="SF2_C_DEAD"/>
    <property type="match status" value="1"/>
</dbReference>